<name>A0A4Z1RAP7_9GAMM</name>
<dbReference type="Proteomes" id="UP000298681">
    <property type="component" value="Unassembled WGS sequence"/>
</dbReference>
<evidence type="ECO:0008006" key="3">
    <source>
        <dbReference type="Google" id="ProtNLM"/>
    </source>
</evidence>
<proteinExistence type="predicted"/>
<sequence>MDESTIYVDQLRRLVMEGHLRGALELLNIQSGFRFTAIYRLGAAHAENFMLVDRDREPATPFTADIPLDETYCHKVETLAALVIEDASSDARLTTHKYRDIVRAYCSVSLLEADGSKFGTLCQFDTAPRVTSEATLRLMREMGRMLRSDVISTPYRRADIDQRVDRLSDMRGMISEASLDGDDALSTFDIYAGPLIAEAGQRLPPGDALEVSARISDIRNALLDGR</sequence>
<accession>A0A4Z1RAP7</accession>
<gene>
    <name evidence="1" type="ORF">E4582_02805</name>
</gene>
<comment type="caution">
    <text evidence="1">The sequence shown here is derived from an EMBL/GenBank/DDBJ whole genome shotgun (WGS) entry which is preliminary data.</text>
</comment>
<organism evidence="1 2">
    <name type="scientific">Luteimonas yindakuii</name>
    <dbReference type="NCBI Taxonomy" id="2565782"/>
    <lineage>
        <taxon>Bacteria</taxon>
        <taxon>Pseudomonadati</taxon>
        <taxon>Pseudomonadota</taxon>
        <taxon>Gammaproteobacteria</taxon>
        <taxon>Lysobacterales</taxon>
        <taxon>Lysobacteraceae</taxon>
        <taxon>Luteimonas</taxon>
    </lineage>
</organism>
<dbReference type="RefSeq" id="WP_134673192.1">
    <property type="nucleotide sequence ID" value="NZ_SPUH01000001.1"/>
</dbReference>
<keyword evidence="2" id="KW-1185">Reference proteome</keyword>
<dbReference type="EMBL" id="SPUH01000001">
    <property type="protein sequence ID" value="TKS53808.1"/>
    <property type="molecule type" value="Genomic_DNA"/>
</dbReference>
<dbReference type="AlphaFoldDB" id="A0A4Z1RAP7"/>
<evidence type="ECO:0000313" key="2">
    <source>
        <dbReference type="Proteomes" id="UP000298681"/>
    </source>
</evidence>
<reference evidence="1 2" key="1">
    <citation type="submission" date="2019-01" db="EMBL/GenBank/DDBJ databases">
        <authorList>
            <person name="Zhang S."/>
        </authorList>
    </citation>
    <scope>NUCLEOTIDE SEQUENCE [LARGE SCALE GENOMIC DNA]</scope>
    <source>
        <strain evidence="1 2">1626</strain>
    </source>
</reference>
<evidence type="ECO:0000313" key="1">
    <source>
        <dbReference type="EMBL" id="TKS53808.1"/>
    </source>
</evidence>
<protein>
    <recommendedName>
        <fullName evidence="3">GAF domain-containing protein</fullName>
    </recommendedName>
</protein>
<dbReference type="SUPFAM" id="SSF55781">
    <property type="entry name" value="GAF domain-like"/>
    <property type="match status" value="1"/>
</dbReference>